<reference evidence="4" key="1">
    <citation type="journal article" date="2019" name="Int. J. Syst. Evol. Microbiol.">
        <title>The Global Catalogue of Microorganisms (GCM) 10K type strain sequencing project: providing services to taxonomists for standard genome sequencing and annotation.</title>
        <authorList>
            <consortium name="The Broad Institute Genomics Platform"/>
            <consortium name="The Broad Institute Genome Sequencing Center for Infectious Disease"/>
            <person name="Wu L."/>
            <person name="Ma J."/>
        </authorList>
    </citation>
    <scope>NUCLEOTIDE SEQUENCE [LARGE SCALE GENOMIC DNA]</scope>
    <source>
        <strain evidence="4">CGMCC 4.7319</strain>
    </source>
</reference>
<organism evidence="3 4">
    <name type="scientific">Lentzea pudingi</name>
    <dbReference type="NCBI Taxonomy" id="1789439"/>
    <lineage>
        <taxon>Bacteria</taxon>
        <taxon>Bacillati</taxon>
        <taxon>Actinomycetota</taxon>
        <taxon>Actinomycetes</taxon>
        <taxon>Pseudonocardiales</taxon>
        <taxon>Pseudonocardiaceae</taxon>
        <taxon>Lentzea</taxon>
    </lineage>
</organism>
<keyword evidence="4" id="KW-1185">Reference proteome</keyword>
<feature type="region of interest" description="Disordered" evidence="1">
    <location>
        <begin position="259"/>
        <end position="280"/>
    </location>
</feature>
<proteinExistence type="predicted"/>
<dbReference type="Proteomes" id="UP000597656">
    <property type="component" value="Unassembled WGS sequence"/>
</dbReference>
<feature type="domain" description="DUF7850" evidence="2">
    <location>
        <begin position="99"/>
        <end position="188"/>
    </location>
</feature>
<dbReference type="InterPro" id="IPR057172">
    <property type="entry name" value="DUF7850"/>
</dbReference>
<evidence type="ECO:0000313" key="4">
    <source>
        <dbReference type="Proteomes" id="UP000597656"/>
    </source>
</evidence>
<accession>A0ABQ2HJ46</accession>
<dbReference type="Pfam" id="PF25235">
    <property type="entry name" value="DUF7850"/>
    <property type="match status" value="1"/>
</dbReference>
<comment type="caution">
    <text evidence="3">The sequence shown here is derived from an EMBL/GenBank/DDBJ whole genome shotgun (WGS) entry which is preliminary data.</text>
</comment>
<gene>
    <name evidence="3" type="ORF">GCM10011609_15940</name>
</gene>
<sequence length="280" mass="30020">MTTISAMLLCRMEPLCLPAGSGGVLVVQVRRIQGATCGGLIRFTGLESPDRLTFPFVREWFCAALLLLGPPTGADPTMPGCTGGIAPEPRVGMITGPGTADWALDVVPGGVYDLSVWAGSRRPGPATATGLRFFDRAGVQTGRTYALRPVTREPKRQNSYGMVAPRDAATVRFFATTSTEIRWSCVFLRVSAYEVRRDPGTVTITNTGSEPLTGLRITGCGEPFDLEEQVVRTCEGAGPVTVTGALYWNGALPDRSEGLDLGHRVGDQPQHARGRQLQDR</sequence>
<evidence type="ECO:0000256" key="1">
    <source>
        <dbReference type="SAM" id="MobiDB-lite"/>
    </source>
</evidence>
<name>A0ABQ2HJ46_9PSEU</name>
<evidence type="ECO:0000313" key="3">
    <source>
        <dbReference type="EMBL" id="GGM80839.1"/>
    </source>
</evidence>
<dbReference type="EMBL" id="BMNC01000002">
    <property type="protein sequence ID" value="GGM80839.1"/>
    <property type="molecule type" value="Genomic_DNA"/>
</dbReference>
<protein>
    <recommendedName>
        <fullName evidence="2">DUF7850 domain-containing protein</fullName>
    </recommendedName>
</protein>
<evidence type="ECO:0000259" key="2">
    <source>
        <dbReference type="Pfam" id="PF25235"/>
    </source>
</evidence>